<dbReference type="GO" id="GO:0000981">
    <property type="term" value="F:DNA-binding transcription factor activity, RNA polymerase II-specific"/>
    <property type="evidence" value="ECO:0007669"/>
    <property type="project" value="TreeGrafter"/>
</dbReference>
<dbReference type="Pfam" id="PF02257">
    <property type="entry name" value="RFX_DNA_binding"/>
    <property type="match status" value="1"/>
</dbReference>
<feature type="non-terminal residue" evidence="7">
    <location>
        <position position="1"/>
    </location>
</feature>
<dbReference type="Proteomes" id="UP000324091">
    <property type="component" value="Chromosome 2"/>
</dbReference>
<feature type="region of interest" description="Disordered" evidence="5">
    <location>
        <begin position="1012"/>
        <end position="1032"/>
    </location>
</feature>
<dbReference type="PROSITE" id="PS51526">
    <property type="entry name" value="RFX_DBD"/>
    <property type="match status" value="1"/>
</dbReference>
<dbReference type="SUPFAM" id="SSF46785">
    <property type="entry name" value="Winged helix' DNA-binding domain"/>
    <property type="match status" value="1"/>
</dbReference>
<evidence type="ECO:0000256" key="2">
    <source>
        <dbReference type="ARBA" id="ARBA00023125"/>
    </source>
</evidence>
<keyword evidence="8" id="KW-1185">Reference proteome</keyword>
<dbReference type="PANTHER" id="PTHR12619:SF2">
    <property type="entry name" value="DNA-BINDING PROTEIN RFX7"/>
    <property type="match status" value="1"/>
</dbReference>
<keyword evidence="2 7" id="KW-0238">DNA-binding</keyword>
<comment type="subcellular location">
    <subcellularLocation>
        <location evidence="1">Nucleus</location>
    </subcellularLocation>
</comment>
<feature type="compositionally biased region" description="Polar residues" evidence="5">
    <location>
        <begin position="961"/>
        <end position="990"/>
    </location>
</feature>
<protein>
    <submittedName>
        <fullName evidence="7">DNA-binding protein RFX7</fullName>
    </submittedName>
</protein>
<dbReference type="Gene3D" id="6.10.140.1290">
    <property type="match status" value="1"/>
</dbReference>
<feature type="region of interest" description="Disordered" evidence="5">
    <location>
        <begin position="924"/>
        <end position="991"/>
    </location>
</feature>
<evidence type="ECO:0000259" key="6">
    <source>
        <dbReference type="PROSITE" id="PS51526"/>
    </source>
</evidence>
<dbReference type="FunFam" id="1.10.10.10:FF:000128">
    <property type="entry name" value="DNA-binding protein RFX5 isoform X1"/>
    <property type="match status" value="1"/>
</dbReference>
<organism evidence="7 8">
    <name type="scientific">Takifugu flavidus</name>
    <name type="common">sansaifugu</name>
    <dbReference type="NCBI Taxonomy" id="433684"/>
    <lineage>
        <taxon>Eukaryota</taxon>
        <taxon>Metazoa</taxon>
        <taxon>Chordata</taxon>
        <taxon>Craniata</taxon>
        <taxon>Vertebrata</taxon>
        <taxon>Euteleostomi</taxon>
        <taxon>Actinopterygii</taxon>
        <taxon>Neopterygii</taxon>
        <taxon>Teleostei</taxon>
        <taxon>Neoteleostei</taxon>
        <taxon>Acanthomorphata</taxon>
        <taxon>Eupercaria</taxon>
        <taxon>Tetraodontiformes</taxon>
        <taxon>Tetradontoidea</taxon>
        <taxon>Tetraodontidae</taxon>
        <taxon>Takifugu</taxon>
    </lineage>
</organism>
<dbReference type="GO" id="GO:0000978">
    <property type="term" value="F:RNA polymerase II cis-regulatory region sequence-specific DNA binding"/>
    <property type="evidence" value="ECO:0007669"/>
    <property type="project" value="TreeGrafter"/>
</dbReference>
<feature type="compositionally biased region" description="Polar residues" evidence="5">
    <location>
        <begin position="770"/>
        <end position="791"/>
    </location>
</feature>
<feature type="region of interest" description="Disordered" evidence="5">
    <location>
        <begin position="326"/>
        <end position="372"/>
    </location>
</feature>
<evidence type="ECO:0000256" key="3">
    <source>
        <dbReference type="ARBA" id="ARBA00023242"/>
    </source>
</evidence>
<dbReference type="Pfam" id="PF18326">
    <property type="entry name" value="RFX5_N"/>
    <property type="match status" value="1"/>
</dbReference>
<evidence type="ECO:0000313" key="8">
    <source>
        <dbReference type="Proteomes" id="UP000324091"/>
    </source>
</evidence>
<feature type="region of interest" description="Disordered" evidence="5">
    <location>
        <begin position="1"/>
        <end position="38"/>
    </location>
</feature>
<proteinExistence type="inferred from homology"/>
<evidence type="ECO:0000256" key="1">
    <source>
        <dbReference type="ARBA" id="ARBA00004123"/>
    </source>
</evidence>
<dbReference type="InterPro" id="IPR036390">
    <property type="entry name" value="WH_DNA-bd_sf"/>
</dbReference>
<comment type="similarity">
    <text evidence="4">Belongs to the RFX family.</text>
</comment>
<feature type="compositionally biased region" description="Polar residues" evidence="5">
    <location>
        <begin position="924"/>
        <end position="933"/>
    </location>
</feature>
<dbReference type="EMBL" id="RHFK02000012">
    <property type="protein sequence ID" value="TWW68089.1"/>
    <property type="molecule type" value="Genomic_DNA"/>
</dbReference>
<gene>
    <name evidence="7" type="ORF">D4764_02G0011300</name>
</gene>
<dbReference type="InterPro" id="IPR036388">
    <property type="entry name" value="WH-like_DNA-bd_sf"/>
</dbReference>
<name>A0A5C6NN61_9TELE</name>
<dbReference type="InterPro" id="IPR003150">
    <property type="entry name" value="DNA-bd_RFX"/>
</dbReference>
<dbReference type="InterPro" id="IPR039779">
    <property type="entry name" value="RFX-like"/>
</dbReference>
<feature type="compositionally biased region" description="Basic and acidic residues" evidence="5">
    <location>
        <begin position="815"/>
        <end position="831"/>
    </location>
</feature>
<sequence length="1444" mass="154717">LPRKSPRAAEMDEDAQPPPQPQQPERGERSGAGLLPGLQGAEASALQLRIKNSICKSVHSKVENILQDIEKFSDIEKLYLYLKLPSGPGSSAEKSDQGALSSSRTQQMHAFSWIHNHLEEYPETSLPKQEVYDEYKSFCDNLNYHPLSAADFGKMMKNVFPNMKARRLGMRGKSKYPSLECIVAVWPLSLVSNHLLLRGLRKRPFVQMPSLPSLDFCKKGEDCDVSEAPGQLSNIKEDVQFAACDLVCEWAQKVLKRQFDAVEDLARFLIDSHYISNKSLAALTITASTASDVNASQSVSAFVPAAEVHSFQPNVSILSSPSVDAKQQLQRKIQRRQQEQKLHSPPPGEGQMKKADDGAPCTSPAPQSPQPTIGIMVAAVPSPITVQQNAAQFISSSPGGMAENKMLPINIQMVTQPVQALKQGPPSAQNILCSPSAERSARQRYAQILPKPSATTAITLRSPSTMIIGNSPIKTVMTTCHVSPVSLVKMTPVSLALSSSCSTTSLSNSSLLSASAGISIPAGGQDIGHNQNMRSNSAAPILAPVARPGQAAEPHTVDVEMEVEAIHKNSQARSQSSLILAQEALTSRAGGAVQRASSVPIPHTRGFLSVEELSSTSCNETSFSNTNSLAAAGSSNSSVGNASTLQLFPSNQNSNSLPLPNTERSALLEEQNCFISKGLLSTKTLRKRSGVSPDLSPVKRVYMPLQAAEGAVDFGSGVCNLPKAGAPVRPESAPASREVEMKMNLISPPNAHALCTSSFRASGFYSVAKTQSSMQRKNTSTVMKTSSSGSHPLQAHTMTKVHALPSNPGLQTHPGDSDALRSKSATEKPEAPHQTYTQPGSAAEHFFNHGPSSHQLPGPSDTDYFQFDDDVTQDSIVEELVQMEEQMKLNLQEFGGCVPFPGHQPVMQSNKMAAHQNMTAYYQTASRHSNPIQTPTPTPTPTSDMMGGSRGLAGESPCSHMASTTPVDSALGSSRHTPVGTPHSNCSSTVPPSPVECRNPFAFTPINSSVTGLHDGSTVSNSPVKPMQRPMATHPDKTRLEWMNDNYNSSGNLNKSNGGMGILPGYQGLIGDHFQKPHAFAVPHARHYDNHFGRLTPISPVQQQVASMANLNKQEGFAVPAPLDNKAINAPSMTSRCRSVSPAVHQRNLGGNAGGLPYVPRSVLSPFNSPVTPEMLSIFANSQTNAGVPGAAQRSHSVPLNVMMQTEVLPSPRQQCSGETLSDVLLRKLEGELTDTVQGLGVSHLPSCYTARLNLTQVLESEPGLSGGESRLGLTAPDSGSHKLQRTSYLLENVMNDRMVVSAGDSSALSAPAEPHRQARSMLLSLSAQQHPQVDFSCTMKDLLIDNSLMASDQHMDQSGLTVGGTDVSCEIGMKSELPSSISDLNAMDTNLLFDPNQQQQFQNVAAEQLVSDHLFQQTASEVAHSAGLDWLESKDHPAVGLMG</sequence>
<dbReference type="PANTHER" id="PTHR12619">
    <property type="entry name" value="RFX TRANSCRIPTION FACTOR FAMILY"/>
    <property type="match status" value="1"/>
</dbReference>
<comment type="caution">
    <text evidence="7">The sequence shown here is derived from an EMBL/GenBank/DDBJ whole genome shotgun (WGS) entry which is preliminary data.</text>
</comment>
<feature type="region of interest" description="Disordered" evidence="5">
    <location>
        <begin position="770"/>
        <end position="865"/>
    </location>
</feature>
<evidence type="ECO:0000256" key="4">
    <source>
        <dbReference type="ARBA" id="ARBA00061114"/>
    </source>
</evidence>
<evidence type="ECO:0000313" key="7">
    <source>
        <dbReference type="EMBL" id="TWW68089.1"/>
    </source>
</evidence>
<keyword evidence="3" id="KW-0539">Nucleus</keyword>
<dbReference type="GO" id="GO:0005634">
    <property type="term" value="C:nucleus"/>
    <property type="evidence" value="ECO:0007669"/>
    <property type="project" value="UniProtKB-SubCell"/>
</dbReference>
<evidence type="ECO:0000256" key="5">
    <source>
        <dbReference type="SAM" id="MobiDB-lite"/>
    </source>
</evidence>
<feature type="domain" description="RFX-type winged-helix" evidence="6">
    <location>
        <begin position="110"/>
        <end position="204"/>
    </location>
</feature>
<reference evidence="7 8" key="1">
    <citation type="submission" date="2019-04" db="EMBL/GenBank/DDBJ databases">
        <title>Chromosome genome assembly for Takifugu flavidus.</title>
        <authorList>
            <person name="Xiao S."/>
        </authorList>
    </citation>
    <scope>NUCLEOTIDE SEQUENCE [LARGE SCALE GENOMIC DNA]</scope>
    <source>
        <strain evidence="7">HTHZ2018</strain>
        <tissue evidence="7">Muscle</tissue>
    </source>
</reference>
<dbReference type="Gene3D" id="1.10.10.10">
    <property type="entry name" value="Winged helix-like DNA-binding domain superfamily/Winged helix DNA-binding domain"/>
    <property type="match status" value="1"/>
</dbReference>
<feature type="compositionally biased region" description="Polar residues" evidence="5">
    <location>
        <begin position="1012"/>
        <end position="1023"/>
    </location>
</feature>
<accession>A0A5C6NN61</accession>